<feature type="domain" description="Cyclin-D1-binding protein 1-like N-terminal" evidence="2">
    <location>
        <begin position="71"/>
        <end position="232"/>
    </location>
</feature>
<reference evidence="3 4" key="1">
    <citation type="submission" date="2009-11" db="EMBL/GenBank/DDBJ databases">
        <title>Annotation of Allomyces macrogynus ATCC 38327.</title>
        <authorList>
            <consortium name="The Broad Institute Genome Sequencing Platform"/>
            <person name="Russ C."/>
            <person name="Cuomo C."/>
            <person name="Burger G."/>
            <person name="Gray M.W."/>
            <person name="Holland P.W.H."/>
            <person name="King N."/>
            <person name="Lang F.B.F."/>
            <person name="Roger A.J."/>
            <person name="Ruiz-Trillo I."/>
            <person name="Young S.K."/>
            <person name="Zeng Q."/>
            <person name="Gargeya S."/>
            <person name="Fitzgerald M."/>
            <person name="Haas B."/>
            <person name="Abouelleil A."/>
            <person name="Alvarado L."/>
            <person name="Arachchi H.M."/>
            <person name="Berlin A."/>
            <person name="Chapman S.B."/>
            <person name="Gearin G."/>
            <person name="Goldberg J."/>
            <person name="Griggs A."/>
            <person name="Gujja S."/>
            <person name="Hansen M."/>
            <person name="Heiman D."/>
            <person name="Howarth C."/>
            <person name="Larimer J."/>
            <person name="Lui A."/>
            <person name="MacDonald P.J.P."/>
            <person name="McCowen C."/>
            <person name="Montmayeur A."/>
            <person name="Murphy C."/>
            <person name="Neiman D."/>
            <person name="Pearson M."/>
            <person name="Priest M."/>
            <person name="Roberts A."/>
            <person name="Saif S."/>
            <person name="Shea T."/>
            <person name="Sisk P."/>
            <person name="Stolte C."/>
            <person name="Sykes S."/>
            <person name="Wortman J."/>
            <person name="Nusbaum C."/>
            <person name="Birren B."/>
        </authorList>
    </citation>
    <scope>NUCLEOTIDE SEQUENCE [LARGE SCALE GENOMIC DNA]</scope>
    <source>
        <strain evidence="3 4">ATCC 38327</strain>
    </source>
</reference>
<feature type="compositionally biased region" description="Polar residues" evidence="1">
    <location>
        <begin position="1"/>
        <end position="10"/>
    </location>
</feature>
<evidence type="ECO:0000256" key="1">
    <source>
        <dbReference type="SAM" id="MobiDB-lite"/>
    </source>
</evidence>
<feature type="region of interest" description="Disordered" evidence="1">
    <location>
        <begin position="1"/>
        <end position="24"/>
    </location>
</feature>
<proteinExistence type="predicted"/>
<dbReference type="InterPro" id="IPR026907">
    <property type="entry name" value="GCIP-like"/>
</dbReference>
<organism evidence="3 4">
    <name type="scientific">Allomyces macrogynus (strain ATCC 38327)</name>
    <name type="common">Allomyces javanicus var. macrogynus</name>
    <dbReference type="NCBI Taxonomy" id="578462"/>
    <lineage>
        <taxon>Eukaryota</taxon>
        <taxon>Fungi</taxon>
        <taxon>Fungi incertae sedis</taxon>
        <taxon>Blastocladiomycota</taxon>
        <taxon>Blastocladiomycetes</taxon>
        <taxon>Blastocladiales</taxon>
        <taxon>Blastocladiaceae</taxon>
        <taxon>Allomyces</taxon>
    </lineage>
</organism>
<dbReference type="Proteomes" id="UP000054350">
    <property type="component" value="Unassembled WGS sequence"/>
</dbReference>
<dbReference type="EMBL" id="GG745344">
    <property type="protein sequence ID" value="KNE64289.1"/>
    <property type="molecule type" value="Genomic_DNA"/>
</dbReference>
<dbReference type="GO" id="GO:0005634">
    <property type="term" value="C:nucleus"/>
    <property type="evidence" value="ECO:0007669"/>
    <property type="project" value="TreeGrafter"/>
</dbReference>
<dbReference type="Gene3D" id="1.20.1410.10">
    <property type="entry name" value="I/LWEQ domain"/>
    <property type="match status" value="1"/>
</dbReference>
<accession>A0A0L0SPG1</accession>
<dbReference type="OrthoDB" id="5576355at2759"/>
<evidence type="ECO:0000313" key="4">
    <source>
        <dbReference type="Proteomes" id="UP000054350"/>
    </source>
</evidence>
<protein>
    <recommendedName>
        <fullName evidence="2">Cyclin-D1-binding protein 1-like N-terminal domain-containing protein</fullName>
    </recommendedName>
</protein>
<dbReference type="Gene3D" id="1.20.1420.10">
    <property type="entry name" value="Talin, central domain"/>
    <property type="match status" value="1"/>
</dbReference>
<evidence type="ECO:0000313" key="3">
    <source>
        <dbReference type="EMBL" id="KNE64289.1"/>
    </source>
</evidence>
<dbReference type="AlphaFoldDB" id="A0A0L0SPG1"/>
<dbReference type="InterPro" id="IPR049317">
    <property type="entry name" value="GCIP-like_N"/>
</dbReference>
<feature type="region of interest" description="Disordered" evidence="1">
    <location>
        <begin position="232"/>
        <end position="269"/>
    </location>
</feature>
<gene>
    <name evidence="3" type="ORF">AMAG_09319</name>
</gene>
<dbReference type="VEuPathDB" id="FungiDB:AMAG_09319"/>
<evidence type="ECO:0000259" key="2">
    <source>
        <dbReference type="Pfam" id="PF13324"/>
    </source>
</evidence>
<dbReference type="PANTHER" id="PTHR15492:SF1">
    <property type="entry name" value="CYCLIN-D1-BINDING PROTEIN 1"/>
    <property type="match status" value="1"/>
</dbReference>
<dbReference type="Pfam" id="PF13324">
    <property type="entry name" value="GCIP_N"/>
    <property type="match status" value="1"/>
</dbReference>
<reference evidence="4" key="2">
    <citation type="submission" date="2009-11" db="EMBL/GenBank/DDBJ databases">
        <title>The Genome Sequence of Allomyces macrogynus strain ATCC 38327.</title>
        <authorList>
            <consortium name="The Broad Institute Genome Sequencing Platform"/>
            <person name="Russ C."/>
            <person name="Cuomo C."/>
            <person name="Shea T."/>
            <person name="Young S.K."/>
            <person name="Zeng Q."/>
            <person name="Koehrsen M."/>
            <person name="Haas B."/>
            <person name="Borodovsky M."/>
            <person name="Guigo R."/>
            <person name="Alvarado L."/>
            <person name="Berlin A."/>
            <person name="Borenstein D."/>
            <person name="Chen Z."/>
            <person name="Engels R."/>
            <person name="Freedman E."/>
            <person name="Gellesch M."/>
            <person name="Goldberg J."/>
            <person name="Griggs A."/>
            <person name="Gujja S."/>
            <person name="Heiman D."/>
            <person name="Hepburn T."/>
            <person name="Howarth C."/>
            <person name="Jen D."/>
            <person name="Larson L."/>
            <person name="Lewis B."/>
            <person name="Mehta T."/>
            <person name="Park D."/>
            <person name="Pearson M."/>
            <person name="Roberts A."/>
            <person name="Saif S."/>
            <person name="Shenoy N."/>
            <person name="Sisk P."/>
            <person name="Stolte C."/>
            <person name="Sykes S."/>
            <person name="Walk T."/>
            <person name="White J."/>
            <person name="Yandava C."/>
            <person name="Burger G."/>
            <person name="Gray M.W."/>
            <person name="Holland P.W.H."/>
            <person name="King N."/>
            <person name="Lang F.B.F."/>
            <person name="Roger A.J."/>
            <person name="Ruiz-Trillo I."/>
            <person name="Lander E."/>
            <person name="Nusbaum C."/>
        </authorList>
    </citation>
    <scope>NUCLEOTIDE SEQUENCE [LARGE SCALE GENOMIC DNA]</scope>
    <source>
        <strain evidence="4">ATCC 38327</strain>
    </source>
</reference>
<dbReference type="STRING" id="578462.A0A0L0SPG1"/>
<dbReference type="PANTHER" id="PTHR15492">
    <property type="entry name" value="CYCLIN D1-BINDING PROTEIN 1"/>
    <property type="match status" value="1"/>
</dbReference>
<sequence length="399" mass="42237">MAGKKSPSNKSAKRNSTAASATGSAVPAACAEPLTKLHQALQVNLDLIQAQRGDPTLVLHDFDEEFYSQQLTAVGKHIHHAITKFVLVHKEGPAAVTHSASLTECRSLVTLATQLAAHVSTLPPARGTTLRNLHLTTATEILLALRAMVANALTAVGAPVPSSTGDTVAPSAAVPNADAALAQYLFDTGLAWKCAETLEKLPRTNAAAVRGKWVEFVGLAKDVVAEVKESIEEYEEGRDDEDDDDFDSGEDGSDDAHDVPPPAPADADHRAAELTRMRAILKLLQVSTVLATRMSALLTTANRVDGLDALSLQCAAMQIDMDDLGAACAEPPLPPAQDIAKHADRLFAEWRKIVAVHDGDNLAWTDAADAVTWAKQAVVLLGKAHEGMTAQFPLTSTLP</sequence>
<keyword evidence="4" id="KW-1185">Reference proteome</keyword>
<name>A0A0L0SPG1_ALLM3</name>
<feature type="compositionally biased region" description="Acidic residues" evidence="1">
    <location>
        <begin position="232"/>
        <end position="253"/>
    </location>
</feature>